<dbReference type="AlphaFoldDB" id="W9K411"/>
<accession>W9K411</accession>
<organism evidence="1">
    <name type="scientific">Fusarium oxysporum Fo47</name>
    <dbReference type="NCBI Taxonomy" id="660027"/>
    <lineage>
        <taxon>Eukaryota</taxon>
        <taxon>Fungi</taxon>
        <taxon>Dikarya</taxon>
        <taxon>Ascomycota</taxon>
        <taxon>Pezizomycotina</taxon>
        <taxon>Sordariomycetes</taxon>
        <taxon>Hypocreomycetidae</taxon>
        <taxon>Hypocreales</taxon>
        <taxon>Nectriaceae</taxon>
        <taxon>Fusarium</taxon>
        <taxon>Fusarium oxysporum species complex</taxon>
    </lineage>
</organism>
<gene>
    <name evidence="1" type="ORF">FOZG_08322</name>
</gene>
<dbReference type="Proteomes" id="UP000030766">
    <property type="component" value="Unassembled WGS sequence"/>
</dbReference>
<dbReference type="HOGENOM" id="CLU_1865191_0_0_1"/>
<reference evidence="1" key="2">
    <citation type="submission" date="2012-06" db="EMBL/GenBank/DDBJ databases">
        <title>Annotation of the Genome Sequence of Fusarium oxysporum Fo47.</title>
        <authorList>
            <consortium name="The Broad Institute Genomics Platform"/>
            <person name="Ma L.-J."/>
            <person name="Corby-Kistler H."/>
            <person name="Broz K."/>
            <person name="Gale L.R."/>
            <person name="Jonkers W."/>
            <person name="O'Donnell K."/>
            <person name="Ploetz R."/>
            <person name="Steinberg C."/>
            <person name="Schwartz D.C."/>
            <person name="VanEtten H."/>
            <person name="Zhou S."/>
            <person name="Young S.K."/>
            <person name="Zeng Q."/>
            <person name="Gargeya S."/>
            <person name="Fitzgerald M."/>
            <person name="Abouelleil A."/>
            <person name="Alvarado L."/>
            <person name="Chapman S.B."/>
            <person name="Gainer-Dewar J."/>
            <person name="Goldberg J."/>
            <person name="Griggs A."/>
            <person name="Gujja S."/>
            <person name="Hansen M."/>
            <person name="Howarth C."/>
            <person name="Imamovic A."/>
            <person name="Ireland A."/>
            <person name="Larimer J."/>
            <person name="McCowan C."/>
            <person name="Murphy C."/>
            <person name="Pearson M."/>
            <person name="Poon T.W."/>
            <person name="Priest M."/>
            <person name="Roberts A."/>
            <person name="Saif S."/>
            <person name="Shea T."/>
            <person name="Sykes S."/>
            <person name="Wortman J."/>
            <person name="Nusbaum C."/>
            <person name="Birren B."/>
        </authorList>
    </citation>
    <scope>NUCLEOTIDE SEQUENCE</scope>
    <source>
        <strain evidence="1">Fo47</strain>
    </source>
</reference>
<sequence length="137" mass="15043">MPHLASRCLSSGRILPLIGSAISRLSMPTCPTLTYVYQPRLSQTGLHELFNHTFPFFRVCKALIFCLSWLESDPQRCLPAHVRTLGEKHLLFRQLICKTCACFVGGSGVCPAIKQSSWSTGHSHLSSIVGCGMHPCG</sequence>
<name>W9K411_FUSOX</name>
<protein>
    <submittedName>
        <fullName evidence="1">Uncharacterized protein</fullName>
    </submittedName>
</protein>
<proteinExistence type="predicted"/>
<dbReference type="VEuPathDB" id="FungiDB:FOZG_08322"/>
<evidence type="ECO:0000313" key="1">
    <source>
        <dbReference type="EMBL" id="EWZ39137.1"/>
    </source>
</evidence>
<reference evidence="1" key="1">
    <citation type="submission" date="2011-06" db="EMBL/GenBank/DDBJ databases">
        <title>The Genome Sequence of Fusarium oxysporum Fo47.</title>
        <authorList>
            <consortium name="The Broad Institute Genome Sequencing Platform"/>
            <person name="Ma L.-J."/>
            <person name="Gale L.R."/>
            <person name="Schwartz D.C."/>
            <person name="Zhou S."/>
            <person name="Corby-Kistler H."/>
            <person name="Young S.K."/>
            <person name="Zeng Q."/>
            <person name="Gargeya S."/>
            <person name="Fitzgerald M."/>
            <person name="Haas B."/>
            <person name="Abouelleil A."/>
            <person name="Alvarado L."/>
            <person name="Arachchi H.M."/>
            <person name="Berlin A."/>
            <person name="Brown A."/>
            <person name="Chapman S.B."/>
            <person name="Chen Z."/>
            <person name="Dunbar C."/>
            <person name="Freedman E."/>
            <person name="Gearin G."/>
            <person name="Gellesch M."/>
            <person name="Goldberg J."/>
            <person name="Griggs A."/>
            <person name="Gujja S."/>
            <person name="Heiman D."/>
            <person name="Howarth C."/>
            <person name="Larson L."/>
            <person name="Lui A."/>
            <person name="MacDonald P.J.P."/>
            <person name="Mehta T."/>
            <person name="Montmayeur A."/>
            <person name="Murphy C."/>
            <person name="Neiman D."/>
            <person name="Pearson M."/>
            <person name="Priest M."/>
            <person name="Roberts A."/>
            <person name="Saif S."/>
            <person name="Shea T."/>
            <person name="Shenoy N."/>
            <person name="Sisk P."/>
            <person name="Stolte C."/>
            <person name="Sykes S."/>
            <person name="Wortman J."/>
            <person name="Nusbaum C."/>
            <person name="Birren B."/>
        </authorList>
    </citation>
    <scope>NUCLEOTIDE SEQUENCE [LARGE SCALE GENOMIC DNA]</scope>
    <source>
        <strain evidence="1">Fo47</strain>
    </source>
</reference>
<dbReference type="EMBL" id="JH717900">
    <property type="protein sequence ID" value="EWZ39137.1"/>
    <property type="molecule type" value="Genomic_DNA"/>
</dbReference>